<dbReference type="Gene3D" id="3.40.50.150">
    <property type="entry name" value="Vaccinia Virus protein VP39"/>
    <property type="match status" value="1"/>
</dbReference>
<dbReference type="PANTHER" id="PTHR43591:SF24">
    <property type="entry name" value="2-METHOXY-6-POLYPRENYL-1,4-BENZOQUINOL METHYLASE, MITOCHONDRIAL"/>
    <property type="match status" value="1"/>
</dbReference>
<dbReference type="GO" id="GO:0032259">
    <property type="term" value="P:methylation"/>
    <property type="evidence" value="ECO:0007669"/>
    <property type="project" value="UniProtKB-KW"/>
</dbReference>
<dbReference type="AlphaFoldDB" id="A0A8S9TDF6"/>
<dbReference type="Pfam" id="PF08241">
    <property type="entry name" value="Methyltransf_11"/>
    <property type="match status" value="1"/>
</dbReference>
<dbReference type="Proteomes" id="UP000029738">
    <property type="component" value="Unassembled WGS sequence"/>
</dbReference>
<keyword evidence="2" id="KW-0489">Methyltransferase</keyword>
<dbReference type="EMBL" id="JHEG04000001">
    <property type="protein sequence ID" value="KAF3889672.1"/>
    <property type="molecule type" value="Genomic_DNA"/>
</dbReference>
<dbReference type="OrthoDB" id="9769602at2"/>
<feature type="domain" description="Methyltransferase type 11" evidence="1">
    <location>
        <begin position="74"/>
        <end position="162"/>
    </location>
</feature>
<reference evidence="2" key="2">
    <citation type="submission" date="2019-11" db="EMBL/GenBank/DDBJ databases">
        <title>Improved Assembly of Tolypothrix boutellei genome.</title>
        <authorList>
            <person name="Sarangi A.N."/>
            <person name="Mukherjee M."/>
            <person name="Ghosh S."/>
            <person name="Singh D."/>
            <person name="Das A."/>
            <person name="Kant S."/>
            <person name="Prusty A."/>
            <person name="Tripathy S."/>
        </authorList>
    </citation>
    <scope>NUCLEOTIDE SEQUENCE</scope>
    <source>
        <strain evidence="2">VB521301</strain>
    </source>
</reference>
<protein>
    <submittedName>
        <fullName evidence="2">Class I SAM-dependent methyltransferase</fullName>
    </submittedName>
</protein>
<proteinExistence type="predicted"/>
<dbReference type="GO" id="GO:0008757">
    <property type="term" value="F:S-adenosylmethionine-dependent methyltransferase activity"/>
    <property type="evidence" value="ECO:0007669"/>
    <property type="project" value="InterPro"/>
</dbReference>
<evidence type="ECO:0000313" key="2">
    <source>
        <dbReference type="EMBL" id="KAF3889672.1"/>
    </source>
</evidence>
<name>A0A8S9TDF6_9CYAN</name>
<dbReference type="RefSeq" id="WP_050046604.1">
    <property type="nucleotide sequence ID" value="NZ_JHEG04000001.1"/>
</dbReference>
<gene>
    <name evidence="2" type="ORF">DA73_0400032530</name>
</gene>
<dbReference type="InterPro" id="IPR029063">
    <property type="entry name" value="SAM-dependent_MTases_sf"/>
</dbReference>
<dbReference type="CDD" id="cd02440">
    <property type="entry name" value="AdoMet_MTases"/>
    <property type="match status" value="1"/>
</dbReference>
<evidence type="ECO:0000259" key="1">
    <source>
        <dbReference type="Pfam" id="PF08241"/>
    </source>
</evidence>
<keyword evidence="2" id="KW-0808">Transferase</keyword>
<evidence type="ECO:0000313" key="3">
    <source>
        <dbReference type="Proteomes" id="UP000029738"/>
    </source>
</evidence>
<dbReference type="PANTHER" id="PTHR43591">
    <property type="entry name" value="METHYLTRANSFERASE"/>
    <property type="match status" value="1"/>
</dbReference>
<dbReference type="SUPFAM" id="SSF53335">
    <property type="entry name" value="S-adenosyl-L-methionine-dependent methyltransferases"/>
    <property type="match status" value="1"/>
</dbReference>
<organism evidence="2 3">
    <name type="scientific">Tolypothrix bouteillei VB521301</name>
    <dbReference type="NCBI Taxonomy" id="1479485"/>
    <lineage>
        <taxon>Bacteria</taxon>
        <taxon>Bacillati</taxon>
        <taxon>Cyanobacteriota</taxon>
        <taxon>Cyanophyceae</taxon>
        <taxon>Nostocales</taxon>
        <taxon>Tolypothrichaceae</taxon>
        <taxon>Tolypothrix</taxon>
    </lineage>
</organism>
<reference evidence="2" key="1">
    <citation type="journal article" date="2015" name="Genome Announc.">
        <title>Draft Genome Sequence of Tolypothrix boutellei Strain VB521301.</title>
        <authorList>
            <person name="Chandrababunaidu M.M."/>
            <person name="Singh D."/>
            <person name="Sen D."/>
            <person name="Bhan S."/>
            <person name="Das S."/>
            <person name="Gupta A."/>
            <person name="Adhikary S.P."/>
            <person name="Tripathy S."/>
        </authorList>
    </citation>
    <scope>NUCLEOTIDE SEQUENCE</scope>
    <source>
        <strain evidence="2">VB521301</strain>
    </source>
</reference>
<sequence>MTFLSKRSNSAYLSSIESSNKDTLVQFQHQMSNYYLKSPYHSNWIKGINASWQKETHGAQITMCELIPENANVLEVGCGDGSAAQELAIRIKGIKYTGVDLSSDMWQERKDFNFIAARAEQLPFPSASFDVVFSMFVIEHLVFPNVFLDEAWRVLKPGGSLITIAPNFDVNAMPSEHMGFSYGSGKIKLTQGKLLDAILTFYDSRIRLPQVRLKRRKQIQGGAISFPIFIKPRCLELPDFTPDCDAIYPVMIEELINYLHKRNDYYESEIFYRNNSVFGLRLSKN</sequence>
<comment type="caution">
    <text evidence="2">The sequence shown here is derived from an EMBL/GenBank/DDBJ whole genome shotgun (WGS) entry which is preliminary data.</text>
</comment>
<keyword evidence="3" id="KW-1185">Reference proteome</keyword>
<dbReference type="InterPro" id="IPR013216">
    <property type="entry name" value="Methyltransf_11"/>
</dbReference>
<accession>A0A8S9TDF6</accession>